<accession>A0ABX1VHI4</accession>
<dbReference type="Proteomes" id="UP000609651">
    <property type="component" value="Unassembled WGS sequence"/>
</dbReference>
<organism evidence="2 3">
    <name type="scientific">Alienimonas chondri</name>
    <dbReference type="NCBI Taxonomy" id="2681879"/>
    <lineage>
        <taxon>Bacteria</taxon>
        <taxon>Pseudomonadati</taxon>
        <taxon>Planctomycetota</taxon>
        <taxon>Planctomycetia</taxon>
        <taxon>Planctomycetales</taxon>
        <taxon>Planctomycetaceae</taxon>
        <taxon>Alienimonas</taxon>
    </lineage>
</organism>
<sequence length="540" mass="60163">MSAGAVLAPGGKAGRSVDINKERLPRPKPWHERVGPQPWFDGIRPKLLAAMRRSDVHNVDHLGRTPAGEEDATVLFHPWTPSARFRGVFDRVVAPTLQLRNGERCRADTATALLALYRAAKRVMVVSDSRGHAGGRADSRNAAWDRLCDAGWAMKRTGSESASRVTRYGLTAPGRSVLRDALDPSAATLEPERHELPKRLSRRQRSRGDGSTAPAPNPRAPVVWRDAKQRDADGRKITGKMLTLPNPLPAQIQLAWDQNKRLNAGAWEHEWAVRIFPQAYKTEYKNATPAERAPLRALMRAIAPTLEPVRLTTEIEVSAIYNVDFEHGGRNYATDAFGYTHLHGLDRRTMTCDGELLCELDYGGFHPRMLNHIEGIDPAPGADIYKADEVLPEAVLDAGGGTVAKWQRDAVKVATNIIINAETLRSAIGAINRDEDIGRHELFKPWMDRKNIDAEKLIARIKREHKPIKRHFHSGVGLRLQCEDGKLMRSILCAMFDAGKPALGLHDAILCRESDQAFARDLMTDFYVERYGFRPVISAK</sequence>
<feature type="region of interest" description="Disordered" evidence="1">
    <location>
        <begin position="184"/>
        <end position="224"/>
    </location>
</feature>
<evidence type="ECO:0000313" key="3">
    <source>
        <dbReference type="Proteomes" id="UP000609651"/>
    </source>
</evidence>
<evidence type="ECO:0000313" key="2">
    <source>
        <dbReference type="EMBL" id="NNJ27550.1"/>
    </source>
</evidence>
<dbReference type="RefSeq" id="WP_171189460.1">
    <property type="nucleotide sequence ID" value="NZ_WTPX01000166.1"/>
</dbReference>
<dbReference type="EMBL" id="WTPX01000166">
    <property type="protein sequence ID" value="NNJ27550.1"/>
    <property type="molecule type" value="Genomic_DNA"/>
</dbReference>
<gene>
    <name evidence="2" type="ORF">LzC2_36550</name>
</gene>
<evidence type="ECO:0000256" key="1">
    <source>
        <dbReference type="SAM" id="MobiDB-lite"/>
    </source>
</evidence>
<name>A0ABX1VHI4_9PLAN</name>
<protein>
    <submittedName>
        <fullName evidence="2">Uncharacterized protein</fullName>
    </submittedName>
</protein>
<comment type="caution">
    <text evidence="2">The sequence shown here is derived from an EMBL/GenBank/DDBJ whole genome shotgun (WGS) entry which is preliminary data.</text>
</comment>
<proteinExistence type="predicted"/>
<reference evidence="2 3" key="1">
    <citation type="journal article" date="2020" name="Syst. Appl. Microbiol.">
        <title>Alienimonas chondri sp. nov., a novel planctomycete isolated from the biofilm of the red alga Chondrus crispus.</title>
        <authorList>
            <person name="Vitorino I."/>
            <person name="Albuquerque L."/>
            <person name="Wiegand S."/>
            <person name="Kallscheuer N."/>
            <person name="da Costa M.S."/>
            <person name="Lobo-da-Cunha A."/>
            <person name="Jogler C."/>
            <person name="Lage O.M."/>
        </authorList>
    </citation>
    <scope>NUCLEOTIDE SEQUENCE [LARGE SCALE GENOMIC DNA]</scope>
    <source>
        <strain evidence="2 3">LzC2</strain>
    </source>
</reference>
<keyword evidence="3" id="KW-1185">Reference proteome</keyword>